<dbReference type="OrthoDB" id="2404215at2759"/>
<keyword evidence="2" id="KW-1185">Reference proteome</keyword>
<proteinExistence type="predicted"/>
<comment type="caution">
    <text evidence="1">The sequence shown here is derived from an EMBL/GenBank/DDBJ whole genome shotgun (WGS) entry which is preliminary data.</text>
</comment>
<gene>
    <name evidence="1" type="ORF">FWILDA_LOCUS11076</name>
</gene>
<sequence>MNPKEVPNVQSIMSDTEIDYMFKIDLEALIHLYNFFTDYPLTPKKQTLVIKMFSKEKAYTKKLENYCKRYEDNDLYASLKELYDLYYYIVKEENHERSDKEIK</sequence>
<reference evidence="1" key="1">
    <citation type="submission" date="2022-08" db="EMBL/GenBank/DDBJ databases">
        <authorList>
            <person name="Kallberg Y."/>
            <person name="Tangrot J."/>
            <person name="Rosling A."/>
        </authorList>
    </citation>
    <scope>NUCLEOTIDE SEQUENCE</scope>
    <source>
        <strain evidence="1">Wild A</strain>
    </source>
</reference>
<evidence type="ECO:0000313" key="2">
    <source>
        <dbReference type="Proteomes" id="UP001153678"/>
    </source>
</evidence>
<evidence type="ECO:0000313" key="1">
    <source>
        <dbReference type="EMBL" id="CAI2183434.1"/>
    </source>
</evidence>
<accession>A0A9W4WZ87</accession>
<dbReference type="AlphaFoldDB" id="A0A9W4WZ87"/>
<protein>
    <submittedName>
        <fullName evidence="1">7637_t:CDS:1</fullName>
    </submittedName>
</protein>
<organism evidence="1 2">
    <name type="scientific">Funneliformis geosporum</name>
    <dbReference type="NCBI Taxonomy" id="1117311"/>
    <lineage>
        <taxon>Eukaryota</taxon>
        <taxon>Fungi</taxon>
        <taxon>Fungi incertae sedis</taxon>
        <taxon>Mucoromycota</taxon>
        <taxon>Glomeromycotina</taxon>
        <taxon>Glomeromycetes</taxon>
        <taxon>Glomerales</taxon>
        <taxon>Glomeraceae</taxon>
        <taxon>Funneliformis</taxon>
    </lineage>
</organism>
<name>A0A9W4WZ87_9GLOM</name>
<dbReference type="Proteomes" id="UP001153678">
    <property type="component" value="Unassembled WGS sequence"/>
</dbReference>
<dbReference type="EMBL" id="CAMKVN010003026">
    <property type="protein sequence ID" value="CAI2183434.1"/>
    <property type="molecule type" value="Genomic_DNA"/>
</dbReference>